<dbReference type="Gene3D" id="1.10.287.160">
    <property type="entry name" value="HR1 repeat"/>
    <property type="match status" value="1"/>
</dbReference>
<keyword evidence="2 10" id="KW-0808">Transferase</keyword>
<dbReference type="InterPro" id="IPR035849">
    <property type="entry name" value="Fes/Fps/Fer_SH2"/>
</dbReference>
<evidence type="ECO:0000256" key="5">
    <source>
        <dbReference type="ARBA" id="ARBA00022777"/>
    </source>
</evidence>
<dbReference type="InterPro" id="IPR008266">
    <property type="entry name" value="Tyr_kinase_AS"/>
</dbReference>
<keyword evidence="6 10" id="KW-0067">ATP-binding</keyword>
<dbReference type="CDD" id="cd10361">
    <property type="entry name" value="SH2_Fps_family"/>
    <property type="match status" value="1"/>
</dbReference>
<dbReference type="InterPro" id="IPR001245">
    <property type="entry name" value="Ser-Thr/Tyr_kinase_cat_dom"/>
</dbReference>
<evidence type="ECO:0000256" key="4">
    <source>
        <dbReference type="ARBA" id="ARBA00022741"/>
    </source>
</evidence>
<feature type="domain" description="SH2" evidence="17">
    <location>
        <begin position="465"/>
        <end position="520"/>
    </location>
</feature>
<evidence type="ECO:0000256" key="13">
    <source>
        <dbReference type="PROSITE-ProRule" id="PRU00191"/>
    </source>
</evidence>
<keyword evidence="1" id="KW-0597">Phosphoprotein</keyword>
<dbReference type="PROSITE" id="PS50001">
    <property type="entry name" value="SH2"/>
    <property type="match status" value="1"/>
</dbReference>
<dbReference type="SMART" id="SM00219">
    <property type="entry name" value="TyrKc"/>
    <property type="match status" value="1"/>
</dbReference>
<dbReference type="PRINTS" id="PR00401">
    <property type="entry name" value="SH2DOMAIN"/>
</dbReference>
<dbReference type="SMART" id="SM00252">
    <property type="entry name" value="SH2"/>
    <property type="match status" value="1"/>
</dbReference>
<dbReference type="RefSeq" id="XP_013881261.1">
    <property type="nucleotide sequence ID" value="XM_014025807.1"/>
</dbReference>
<dbReference type="Gene3D" id="3.30.505.10">
    <property type="entry name" value="SH2 domain"/>
    <property type="match status" value="1"/>
</dbReference>
<keyword evidence="3" id="KW-0519">Myristate</keyword>
<keyword evidence="8 10" id="KW-0829">Tyrosine-protein kinase</keyword>
<dbReference type="GO" id="GO:0005524">
    <property type="term" value="F:ATP binding"/>
    <property type="evidence" value="ECO:0007669"/>
    <property type="project" value="UniProtKB-UniRule"/>
</dbReference>
<evidence type="ECO:0000256" key="15">
    <source>
        <dbReference type="PROSITE-ProRule" id="PRU10141"/>
    </source>
</evidence>
<feature type="compositionally biased region" description="Basic and acidic residues" evidence="16">
    <location>
        <begin position="159"/>
        <end position="172"/>
    </location>
</feature>
<dbReference type="STRING" id="52670.A0A2I4CMP1"/>
<dbReference type="InterPro" id="IPR000719">
    <property type="entry name" value="Prot_kinase_dom"/>
</dbReference>
<dbReference type="AlphaFoldDB" id="A0A2I4CMP1"/>
<keyword evidence="7 14" id="KW-0175">Coiled coil</keyword>
<feature type="non-terminal residue" evidence="21">
    <location>
        <position position="731"/>
    </location>
</feature>
<dbReference type="PANTHER" id="PTHR24418">
    <property type="entry name" value="TYROSINE-PROTEIN KINASE"/>
    <property type="match status" value="1"/>
</dbReference>
<dbReference type="InterPro" id="IPR016250">
    <property type="entry name" value="Tyr-prot_kinase_Fes/Fps"/>
</dbReference>
<protein>
    <recommendedName>
        <fullName evidence="10">Tyrosine-protein kinase</fullName>
        <ecNumber evidence="10">2.7.10.2</ecNumber>
    </recommendedName>
</protein>
<dbReference type="KEGG" id="alim:106530221"/>
<dbReference type="InterPro" id="IPR000980">
    <property type="entry name" value="SH2"/>
</dbReference>
<evidence type="ECO:0000313" key="20">
    <source>
        <dbReference type="Proteomes" id="UP000192220"/>
    </source>
</evidence>
<dbReference type="PRINTS" id="PR00109">
    <property type="entry name" value="TYRKINASE"/>
</dbReference>
<keyword evidence="5 10" id="KW-0418">Kinase</keyword>
<dbReference type="Proteomes" id="UP000192220">
    <property type="component" value="Unplaced"/>
</dbReference>
<gene>
    <name evidence="21" type="primary">fes</name>
</gene>
<evidence type="ECO:0000313" key="21">
    <source>
        <dbReference type="RefSeq" id="XP_013881261.1"/>
    </source>
</evidence>
<sequence>MGFGEDLRCPQAHAAVLRLLDSELHLMEVMKKWMGQRAKSEREFSAQLHQMTAMAEKMERPQSSAGLDYISQLNKSWGVLVSQTESLSQIMKRRSEDLQDGPISKLTLLIRDKQQLRKTYAEHWNLLRQELNKVTCTELERLKNSYRQALKDAAQAKRKYQDTSKDKDRDKNRERYIKAVAKLHELHNEYVLSVQAAQVYHQHHCSQMQPALLRALQTLQEEMVLILKEILQEYFDISTLLHHEVVKLHREMSAALTAISPDSEYDNFIHQNRSVGEIPACADFDCSLLEDTEALKPKEIEVNDLTLETLQHKLTAIEEELLNLACSLGSQQMSVEQLELELDDEQEGVRKGQRVYQFSKRHAMEECRQQVALSQGIKARLDIQRLLLKDKLDQLGTKEPPQALRLETDTVSLTSRTSNDNTQFPAKLKDGIINNLSSIFRQKNEVVQVQSLVQDVDRPLGQQDWYHGAIPRLEVQQLLQNNGDFLVRKSQEKQGYVLSVQWDGSCKHFLIQDSDDKWVLEHDDIILGPLIGRGNFGEVYSGCLRSDKTPVAVKSCKENLAPEHKSKFLMEARILKQYDHPNIVKLIGVCTQKQPIYIIMELIQGGDFLTFLRSEGHNLRPKMMVKMTENVAAGMEYLESKKCIHRDLAARNCLVAEHNVVKISDFGMSRERDDGIYSAEGSLRQIPVKWTAPEALNYGRYTTQSDVWSFGVLLWETFSMGTTPYTSMNNQ</sequence>
<dbReference type="InterPro" id="IPR020635">
    <property type="entry name" value="Tyr_kinase_cat_dom"/>
</dbReference>
<feature type="binding site" evidence="12">
    <location>
        <begin position="531"/>
        <end position="539"/>
    </location>
    <ligand>
        <name>ATP</name>
        <dbReference type="ChEBI" id="CHEBI:30616"/>
    </ligand>
</feature>
<keyword evidence="10" id="KW-0206">Cytoskeleton</keyword>
<dbReference type="PROSITE" id="PS51741">
    <property type="entry name" value="F_BAR"/>
    <property type="match status" value="1"/>
</dbReference>
<evidence type="ECO:0000256" key="14">
    <source>
        <dbReference type="PROSITE-ProRule" id="PRU01077"/>
    </source>
</evidence>
<evidence type="ECO:0000256" key="12">
    <source>
        <dbReference type="PIRSR" id="PIRSR000632-2"/>
    </source>
</evidence>
<dbReference type="InterPro" id="IPR036860">
    <property type="entry name" value="SH2_dom_sf"/>
</dbReference>
<dbReference type="CDD" id="cd07685">
    <property type="entry name" value="F-BAR_Fes"/>
    <property type="match status" value="1"/>
</dbReference>
<dbReference type="Pfam" id="PF00017">
    <property type="entry name" value="SH2"/>
    <property type="match status" value="1"/>
</dbReference>
<reference evidence="21" key="1">
    <citation type="submission" date="2025-08" db="UniProtKB">
        <authorList>
            <consortium name="RefSeq"/>
        </authorList>
    </citation>
    <scope>IDENTIFICATION</scope>
</reference>
<name>A0A2I4CMP1_AUSLI</name>
<evidence type="ECO:0000259" key="19">
    <source>
        <dbReference type="PROSITE" id="PS51741"/>
    </source>
</evidence>
<dbReference type="InterPro" id="IPR011009">
    <property type="entry name" value="Kinase-like_dom_sf"/>
</dbReference>
<evidence type="ECO:0000256" key="3">
    <source>
        <dbReference type="ARBA" id="ARBA00022707"/>
    </source>
</evidence>
<dbReference type="Gene3D" id="1.10.510.10">
    <property type="entry name" value="Transferase(Phosphotransferase) domain 1"/>
    <property type="match status" value="1"/>
</dbReference>
<dbReference type="InterPro" id="IPR031160">
    <property type="entry name" value="F_BAR_dom"/>
</dbReference>
<evidence type="ECO:0000256" key="7">
    <source>
        <dbReference type="ARBA" id="ARBA00023054"/>
    </source>
</evidence>
<dbReference type="PROSITE" id="PS50011">
    <property type="entry name" value="PROTEIN_KINASE_DOM"/>
    <property type="match status" value="1"/>
</dbReference>
<proteinExistence type="inferred from homology"/>
<dbReference type="SUPFAM" id="SSF55550">
    <property type="entry name" value="SH2 domain"/>
    <property type="match status" value="1"/>
</dbReference>
<evidence type="ECO:0000256" key="1">
    <source>
        <dbReference type="ARBA" id="ARBA00022553"/>
    </source>
</evidence>
<dbReference type="CTD" id="2242"/>
<keyword evidence="13" id="KW-0727">SH2 domain</keyword>
<dbReference type="PROSITE" id="PS00107">
    <property type="entry name" value="PROTEIN_KINASE_ATP"/>
    <property type="match status" value="1"/>
</dbReference>
<evidence type="ECO:0000256" key="2">
    <source>
        <dbReference type="ARBA" id="ARBA00022679"/>
    </source>
</evidence>
<dbReference type="GO" id="GO:0004715">
    <property type="term" value="F:non-membrane spanning protein tyrosine kinase activity"/>
    <property type="evidence" value="ECO:0007669"/>
    <property type="project" value="UniProtKB-EC"/>
</dbReference>
<evidence type="ECO:0000256" key="10">
    <source>
        <dbReference type="PIRNR" id="PIRNR000632"/>
    </source>
</evidence>
<evidence type="ECO:0000256" key="9">
    <source>
        <dbReference type="ARBA" id="ARBA00051245"/>
    </source>
</evidence>
<evidence type="ECO:0000259" key="17">
    <source>
        <dbReference type="PROSITE" id="PS50001"/>
    </source>
</evidence>
<keyword evidence="4 10" id="KW-0547">Nucleotide-binding</keyword>
<keyword evidence="10" id="KW-0963">Cytoplasm</keyword>
<dbReference type="Gene3D" id="1.20.1270.60">
    <property type="entry name" value="Arfaptin homology (AH) domain/BAR domain"/>
    <property type="match status" value="1"/>
</dbReference>
<dbReference type="InterPro" id="IPR017441">
    <property type="entry name" value="Protein_kinase_ATP_BS"/>
</dbReference>
<dbReference type="SUPFAM" id="SSF103657">
    <property type="entry name" value="BAR/IMD domain-like"/>
    <property type="match status" value="1"/>
</dbReference>
<dbReference type="Gene3D" id="3.30.200.20">
    <property type="entry name" value="Phosphorylase Kinase, domain 1"/>
    <property type="match status" value="1"/>
</dbReference>
<feature type="domain" description="F-BAR" evidence="19">
    <location>
        <begin position="1"/>
        <end position="264"/>
    </location>
</feature>
<evidence type="ECO:0000256" key="11">
    <source>
        <dbReference type="PIRSR" id="PIRSR000632-1"/>
    </source>
</evidence>
<dbReference type="SMART" id="SM00055">
    <property type="entry name" value="FCH"/>
    <property type="match status" value="1"/>
</dbReference>
<dbReference type="SUPFAM" id="SSF56112">
    <property type="entry name" value="Protein kinase-like (PK-like)"/>
    <property type="match status" value="1"/>
</dbReference>
<dbReference type="InterPro" id="IPR001060">
    <property type="entry name" value="FCH_dom"/>
</dbReference>
<keyword evidence="20" id="KW-1185">Reference proteome</keyword>
<feature type="region of interest" description="Disordered" evidence="16">
    <location>
        <begin position="153"/>
        <end position="172"/>
    </location>
</feature>
<keyword evidence="3" id="KW-0449">Lipoprotein</keyword>
<dbReference type="InterPro" id="IPR050198">
    <property type="entry name" value="Non-receptor_tyrosine_kinases"/>
</dbReference>
<dbReference type="Pfam" id="PF07714">
    <property type="entry name" value="PK_Tyr_Ser-Thr"/>
    <property type="match status" value="1"/>
</dbReference>
<dbReference type="GO" id="GO:0005856">
    <property type="term" value="C:cytoskeleton"/>
    <property type="evidence" value="ECO:0007669"/>
    <property type="project" value="UniProtKB-SubCell"/>
</dbReference>
<comment type="similarity">
    <text evidence="10">Belongs to the protein kinase superfamily. Tyr protein kinase family. Fes/fps subfamily.</text>
</comment>
<dbReference type="GeneID" id="106530221"/>
<comment type="catalytic activity">
    <reaction evidence="9 10">
        <text>L-tyrosyl-[protein] + ATP = O-phospho-L-tyrosyl-[protein] + ADP + H(+)</text>
        <dbReference type="Rhea" id="RHEA:10596"/>
        <dbReference type="Rhea" id="RHEA-COMP:10136"/>
        <dbReference type="Rhea" id="RHEA-COMP:20101"/>
        <dbReference type="ChEBI" id="CHEBI:15378"/>
        <dbReference type="ChEBI" id="CHEBI:30616"/>
        <dbReference type="ChEBI" id="CHEBI:46858"/>
        <dbReference type="ChEBI" id="CHEBI:61978"/>
        <dbReference type="ChEBI" id="CHEBI:456216"/>
        <dbReference type="EC" id="2.7.10.2"/>
    </reaction>
</comment>
<dbReference type="EC" id="2.7.10.2" evidence="10"/>
<feature type="domain" description="Protein kinase" evidence="18">
    <location>
        <begin position="525"/>
        <end position="731"/>
    </location>
</feature>
<dbReference type="PROSITE" id="PS00109">
    <property type="entry name" value="PROTEIN_KINASE_TYR"/>
    <property type="match status" value="1"/>
</dbReference>
<dbReference type="OrthoDB" id="546826at2759"/>
<evidence type="ECO:0000259" key="18">
    <source>
        <dbReference type="PROSITE" id="PS50011"/>
    </source>
</evidence>
<dbReference type="Pfam" id="PF00611">
    <property type="entry name" value="FCH"/>
    <property type="match status" value="1"/>
</dbReference>
<evidence type="ECO:0000256" key="8">
    <source>
        <dbReference type="ARBA" id="ARBA00023137"/>
    </source>
</evidence>
<evidence type="ECO:0000256" key="6">
    <source>
        <dbReference type="ARBA" id="ARBA00022840"/>
    </source>
</evidence>
<accession>A0A2I4CMP1</accession>
<dbReference type="FunFam" id="3.30.200.20:FF:000089">
    <property type="entry name" value="Tyrosine-protein kinase"/>
    <property type="match status" value="1"/>
</dbReference>
<dbReference type="FunFam" id="1.20.1270.60:FF:000029">
    <property type="entry name" value="Tyrosine-protein kinase"/>
    <property type="match status" value="1"/>
</dbReference>
<dbReference type="PIRSF" id="PIRSF000632">
    <property type="entry name" value="TyrPK_fps"/>
    <property type="match status" value="1"/>
</dbReference>
<dbReference type="InParanoid" id="A0A2I4CMP1"/>
<organism evidence="20 21">
    <name type="scientific">Austrofundulus limnaeus</name>
    <name type="common">Annual killifish</name>
    <dbReference type="NCBI Taxonomy" id="52670"/>
    <lineage>
        <taxon>Eukaryota</taxon>
        <taxon>Metazoa</taxon>
        <taxon>Chordata</taxon>
        <taxon>Craniata</taxon>
        <taxon>Vertebrata</taxon>
        <taxon>Euteleostomi</taxon>
        <taxon>Actinopterygii</taxon>
        <taxon>Neopterygii</taxon>
        <taxon>Teleostei</taxon>
        <taxon>Neoteleostei</taxon>
        <taxon>Acanthomorphata</taxon>
        <taxon>Ovalentaria</taxon>
        <taxon>Atherinomorphae</taxon>
        <taxon>Cyprinodontiformes</taxon>
        <taxon>Rivulidae</taxon>
        <taxon>Austrofundulus</taxon>
    </lineage>
</organism>
<evidence type="ECO:0000256" key="16">
    <source>
        <dbReference type="SAM" id="MobiDB-lite"/>
    </source>
</evidence>
<comment type="subcellular location">
    <subcellularLocation>
        <location evidence="10">Cytoplasm</location>
        <location evidence="10">Cytoskeleton</location>
    </subcellularLocation>
</comment>
<feature type="active site" description="Proton acceptor" evidence="11">
    <location>
        <position position="647"/>
    </location>
</feature>
<feature type="binding site" evidence="12 15">
    <location>
        <position position="554"/>
    </location>
    <ligand>
        <name>ATP</name>
        <dbReference type="ChEBI" id="CHEBI:30616"/>
    </ligand>
</feature>
<dbReference type="InterPro" id="IPR027267">
    <property type="entry name" value="AH/BAR_dom_sf"/>
</dbReference>